<dbReference type="Proteomes" id="UP000823891">
    <property type="component" value="Unassembled WGS sequence"/>
</dbReference>
<dbReference type="AlphaFoldDB" id="A0A9D2NJS4"/>
<name>A0A9D2NJS4_9FIRM</name>
<gene>
    <name evidence="3" type="ORF">H9761_18515</name>
</gene>
<dbReference type="Gene3D" id="3.40.50.2000">
    <property type="entry name" value="Glycogen Phosphorylase B"/>
    <property type="match status" value="2"/>
</dbReference>
<evidence type="ECO:0000313" key="4">
    <source>
        <dbReference type="Proteomes" id="UP000823891"/>
    </source>
</evidence>
<organism evidence="3 4">
    <name type="scientific">Candidatus Eisenbergiella merdavium</name>
    <dbReference type="NCBI Taxonomy" id="2838551"/>
    <lineage>
        <taxon>Bacteria</taxon>
        <taxon>Bacillati</taxon>
        <taxon>Bacillota</taxon>
        <taxon>Clostridia</taxon>
        <taxon>Lachnospirales</taxon>
        <taxon>Lachnospiraceae</taxon>
        <taxon>Eisenbergiella</taxon>
    </lineage>
</organism>
<dbReference type="PANTHER" id="PTHR12526:SF630">
    <property type="entry name" value="GLYCOSYLTRANSFERASE"/>
    <property type="match status" value="1"/>
</dbReference>
<dbReference type="InterPro" id="IPR001296">
    <property type="entry name" value="Glyco_trans_1"/>
</dbReference>
<reference evidence="3" key="1">
    <citation type="journal article" date="2021" name="PeerJ">
        <title>Extensive microbial diversity within the chicken gut microbiome revealed by metagenomics and culture.</title>
        <authorList>
            <person name="Gilroy R."/>
            <person name="Ravi A."/>
            <person name="Getino M."/>
            <person name="Pursley I."/>
            <person name="Horton D.L."/>
            <person name="Alikhan N.F."/>
            <person name="Baker D."/>
            <person name="Gharbi K."/>
            <person name="Hall N."/>
            <person name="Watson M."/>
            <person name="Adriaenssens E.M."/>
            <person name="Foster-Nyarko E."/>
            <person name="Jarju S."/>
            <person name="Secka A."/>
            <person name="Antonio M."/>
            <person name="Oren A."/>
            <person name="Chaudhuri R.R."/>
            <person name="La Ragione R."/>
            <person name="Hildebrand F."/>
            <person name="Pallen M.J."/>
        </authorList>
    </citation>
    <scope>NUCLEOTIDE SEQUENCE</scope>
    <source>
        <strain evidence="3">USAMLcec2-132</strain>
    </source>
</reference>
<sequence length="377" mass="41576">MRRAGYRIPCNPERKQKHIALFISSLRKGGSERVLVNLAEYLAGQGWQVTMVTQYRGEVEYPLPDGVSRVFSEITQEEAGKGRAGNFLARFRKLRGIWKRERPDVILSFIGKNNIMALLTSAFLGIPVAVSVRGEPKEEYASASLRFLAKILFGRAAGIILQSERAKDFFPGRIRKKAVVLKNPLNPDFVRRPCDGEREKEVVAVGRVDANKNHEMIIRAFGKIAERFPEYRLTIYGDGVLRGELIRLAEELGLSGRISLPGPVSDVADRIWRSGMFVLASYSEGMPNTLLEAMCMGLPVISTNCSGGGAAELIRDGENGRLVPPGDTDALAEAMAAWMEDPEEAKACGLAASGLLEDYRPDAVARTWMDYLDGLGK</sequence>
<feature type="domain" description="Glycosyltransferase subfamily 4-like N-terminal" evidence="2">
    <location>
        <begin position="29"/>
        <end position="188"/>
    </location>
</feature>
<dbReference type="EMBL" id="DWWS01000069">
    <property type="protein sequence ID" value="HJC25659.1"/>
    <property type="molecule type" value="Genomic_DNA"/>
</dbReference>
<evidence type="ECO:0000313" key="3">
    <source>
        <dbReference type="EMBL" id="HJC25659.1"/>
    </source>
</evidence>
<accession>A0A9D2NJS4</accession>
<dbReference type="InterPro" id="IPR028098">
    <property type="entry name" value="Glyco_trans_4-like_N"/>
</dbReference>
<feature type="domain" description="Glycosyl transferase family 1" evidence="1">
    <location>
        <begin position="197"/>
        <end position="351"/>
    </location>
</feature>
<dbReference type="PANTHER" id="PTHR12526">
    <property type="entry name" value="GLYCOSYLTRANSFERASE"/>
    <property type="match status" value="1"/>
</dbReference>
<dbReference type="EC" id="2.4.-.-" evidence="3"/>
<evidence type="ECO:0000259" key="1">
    <source>
        <dbReference type="Pfam" id="PF00534"/>
    </source>
</evidence>
<evidence type="ECO:0000259" key="2">
    <source>
        <dbReference type="Pfam" id="PF13439"/>
    </source>
</evidence>
<dbReference type="Pfam" id="PF00534">
    <property type="entry name" value="Glycos_transf_1"/>
    <property type="match status" value="1"/>
</dbReference>
<proteinExistence type="predicted"/>
<dbReference type="GO" id="GO:0016757">
    <property type="term" value="F:glycosyltransferase activity"/>
    <property type="evidence" value="ECO:0007669"/>
    <property type="project" value="UniProtKB-KW"/>
</dbReference>
<keyword evidence="3" id="KW-0808">Transferase</keyword>
<reference evidence="3" key="2">
    <citation type="submission" date="2021-04" db="EMBL/GenBank/DDBJ databases">
        <authorList>
            <person name="Gilroy R."/>
        </authorList>
    </citation>
    <scope>NUCLEOTIDE SEQUENCE</scope>
    <source>
        <strain evidence="3">USAMLcec2-132</strain>
    </source>
</reference>
<comment type="caution">
    <text evidence="3">The sequence shown here is derived from an EMBL/GenBank/DDBJ whole genome shotgun (WGS) entry which is preliminary data.</text>
</comment>
<protein>
    <submittedName>
        <fullName evidence="3">Glycosyltransferase</fullName>
        <ecNumber evidence="3">2.4.-.-</ecNumber>
    </submittedName>
</protein>
<dbReference type="SUPFAM" id="SSF53756">
    <property type="entry name" value="UDP-Glycosyltransferase/glycogen phosphorylase"/>
    <property type="match status" value="1"/>
</dbReference>
<keyword evidence="3" id="KW-0328">Glycosyltransferase</keyword>
<dbReference type="Pfam" id="PF13439">
    <property type="entry name" value="Glyco_transf_4"/>
    <property type="match status" value="1"/>
</dbReference>